<organism evidence="15 16">
    <name type="scientific">Parachaetomium inaequale</name>
    <dbReference type="NCBI Taxonomy" id="2588326"/>
    <lineage>
        <taxon>Eukaryota</taxon>
        <taxon>Fungi</taxon>
        <taxon>Dikarya</taxon>
        <taxon>Ascomycota</taxon>
        <taxon>Pezizomycotina</taxon>
        <taxon>Sordariomycetes</taxon>
        <taxon>Sordariomycetidae</taxon>
        <taxon>Sordariales</taxon>
        <taxon>Chaetomiaceae</taxon>
        <taxon>Parachaetomium</taxon>
    </lineage>
</organism>
<evidence type="ECO:0000256" key="12">
    <source>
        <dbReference type="ARBA" id="ARBA00029960"/>
    </source>
</evidence>
<dbReference type="PANTHER" id="PTHR22749">
    <property type="entry name" value="RIBOFLAVIN KINASE/FMN ADENYLYLTRANSFERASE"/>
    <property type="match status" value="1"/>
</dbReference>
<dbReference type="GO" id="GO:0008531">
    <property type="term" value="F:riboflavin kinase activity"/>
    <property type="evidence" value="ECO:0007669"/>
    <property type="project" value="UniProtKB-EC"/>
</dbReference>
<dbReference type="InterPro" id="IPR023465">
    <property type="entry name" value="Riboflavin_kinase_dom_sf"/>
</dbReference>
<dbReference type="Proteomes" id="UP001303115">
    <property type="component" value="Unassembled WGS sequence"/>
</dbReference>
<keyword evidence="11" id="KW-0067">ATP-binding</keyword>
<keyword evidence="9" id="KW-0547">Nucleotide-binding</keyword>
<keyword evidence="6" id="KW-0285">Flavoprotein</keyword>
<evidence type="ECO:0000256" key="2">
    <source>
        <dbReference type="ARBA" id="ARBA00005201"/>
    </source>
</evidence>
<evidence type="ECO:0000256" key="13">
    <source>
        <dbReference type="ARBA" id="ARBA00047880"/>
    </source>
</evidence>
<evidence type="ECO:0000256" key="8">
    <source>
        <dbReference type="ARBA" id="ARBA00022679"/>
    </source>
</evidence>
<dbReference type="EMBL" id="MU854481">
    <property type="protein sequence ID" value="KAK4034394.1"/>
    <property type="molecule type" value="Genomic_DNA"/>
</dbReference>
<dbReference type="AlphaFoldDB" id="A0AAN6SNQ4"/>
<comment type="similarity">
    <text evidence="3">Belongs to the flavokinase family.</text>
</comment>
<dbReference type="InterPro" id="IPR015865">
    <property type="entry name" value="Riboflavin_kinase_bac/euk"/>
</dbReference>
<protein>
    <recommendedName>
        <fullName evidence="5">Riboflavin kinase</fullName>
        <ecNumber evidence="4">2.7.1.26</ecNumber>
    </recommendedName>
    <alternativeName>
        <fullName evidence="12">Flavin mononucleotide kinase 1</fullName>
    </alternativeName>
</protein>
<comment type="pathway">
    <text evidence="2">Cofactor biosynthesis; FMN biosynthesis; FMN from riboflavin (ATP route): step 1/1.</text>
</comment>
<dbReference type="GO" id="GO:0005524">
    <property type="term" value="F:ATP binding"/>
    <property type="evidence" value="ECO:0007669"/>
    <property type="project" value="UniProtKB-KW"/>
</dbReference>
<sequence length="567" mass="61773">MPKISRLAADSAPPISFDAVPATPAATFGAGDSDGKRTFVQTALAEARHFAGGLIPHPTESTKHYTILRHSPPLIFYRGPSTSVEITIFSSPNHPLPADRTLWLQQRGFSGDSGMKIKAFFNATDSWLHATPSTQVEPHQLAAETDRAWQRDIGKAEKKLLKEKGAKKAHVPRETHVIRVPEASDDGYFRLILCTGRGTPNETTESSSRCKTLCTSPIFRVASTSSDASMFRGASLSTMPLEMGVFVASMVATTTVNRYTAPVRAPVEGVINKVRPGFITETVGGFLRDELNERSAERDTKRDQAYFAAHQAHVTRSLQADHLTISPIGPDSGPEPPFPLQFQGKVVPGTGRSQVELGIPTANLANVPDEIQYRLHGVYFGWARILPKDQQPATNPPLPTWHETIITIAPSPYAAPSVNPKPRVTVHLLNFPPPSTATTTSTHETNLHNTTGNPSATPNLTGQTLAILTLGLLHPVPSLTSTTPFLPPLNNTTLDAHARDVCLTLVSLARENWRPDSTAVRDGLERLQSQSGRGIGERYLHRVGVRMRGAGEERDRVRGVGGYWVRR</sequence>
<gene>
    <name evidence="15" type="ORF">C8A01DRAFT_49203</name>
</gene>
<evidence type="ECO:0000256" key="11">
    <source>
        <dbReference type="ARBA" id="ARBA00022840"/>
    </source>
</evidence>
<keyword evidence="10" id="KW-0418">Kinase</keyword>
<evidence type="ECO:0000256" key="5">
    <source>
        <dbReference type="ARBA" id="ARBA00017394"/>
    </source>
</evidence>
<proteinExistence type="inferred from homology"/>
<dbReference type="GO" id="GO:0005739">
    <property type="term" value="C:mitochondrion"/>
    <property type="evidence" value="ECO:0007669"/>
    <property type="project" value="TreeGrafter"/>
</dbReference>
<comment type="caution">
    <text evidence="15">The sequence shown here is derived from an EMBL/GenBank/DDBJ whole genome shotgun (WGS) entry which is preliminary data.</text>
</comment>
<dbReference type="GO" id="GO:0009231">
    <property type="term" value="P:riboflavin biosynthetic process"/>
    <property type="evidence" value="ECO:0007669"/>
    <property type="project" value="InterPro"/>
</dbReference>
<evidence type="ECO:0000313" key="16">
    <source>
        <dbReference type="Proteomes" id="UP001303115"/>
    </source>
</evidence>
<evidence type="ECO:0000313" key="15">
    <source>
        <dbReference type="EMBL" id="KAK4034394.1"/>
    </source>
</evidence>
<name>A0AAN6SNQ4_9PEZI</name>
<dbReference type="SUPFAM" id="SSF82114">
    <property type="entry name" value="Riboflavin kinase-like"/>
    <property type="match status" value="1"/>
</dbReference>
<dbReference type="EC" id="2.7.1.26" evidence="4"/>
<dbReference type="InterPro" id="IPR023468">
    <property type="entry name" value="Riboflavin_kinase"/>
</dbReference>
<evidence type="ECO:0000256" key="4">
    <source>
        <dbReference type="ARBA" id="ARBA00012105"/>
    </source>
</evidence>
<comment type="catalytic activity">
    <reaction evidence="13">
        <text>riboflavin + ATP = FMN + ADP + H(+)</text>
        <dbReference type="Rhea" id="RHEA:14357"/>
        <dbReference type="ChEBI" id="CHEBI:15378"/>
        <dbReference type="ChEBI" id="CHEBI:30616"/>
        <dbReference type="ChEBI" id="CHEBI:57986"/>
        <dbReference type="ChEBI" id="CHEBI:58210"/>
        <dbReference type="ChEBI" id="CHEBI:456216"/>
        <dbReference type="EC" id="2.7.1.26"/>
    </reaction>
</comment>
<keyword evidence="16" id="KW-1185">Reference proteome</keyword>
<evidence type="ECO:0000259" key="14">
    <source>
        <dbReference type="Pfam" id="PF01687"/>
    </source>
</evidence>
<comment type="function">
    <text evidence="1">Catalyzes the phosphorylation of riboflavin (vitamin B2) to form flavin mononucleotide (FMN) coenzyme.</text>
</comment>
<evidence type="ECO:0000256" key="9">
    <source>
        <dbReference type="ARBA" id="ARBA00022741"/>
    </source>
</evidence>
<dbReference type="GO" id="GO:0009398">
    <property type="term" value="P:FMN biosynthetic process"/>
    <property type="evidence" value="ECO:0007669"/>
    <property type="project" value="TreeGrafter"/>
</dbReference>
<evidence type="ECO:0000256" key="7">
    <source>
        <dbReference type="ARBA" id="ARBA00022643"/>
    </source>
</evidence>
<keyword evidence="8" id="KW-0808">Transferase</keyword>
<dbReference type="PANTHER" id="PTHR22749:SF6">
    <property type="entry name" value="RIBOFLAVIN KINASE"/>
    <property type="match status" value="1"/>
</dbReference>
<evidence type="ECO:0000256" key="3">
    <source>
        <dbReference type="ARBA" id="ARBA00010108"/>
    </source>
</evidence>
<accession>A0AAN6SNQ4</accession>
<dbReference type="Pfam" id="PF01687">
    <property type="entry name" value="Flavokinase"/>
    <property type="match status" value="1"/>
</dbReference>
<evidence type="ECO:0000256" key="6">
    <source>
        <dbReference type="ARBA" id="ARBA00022630"/>
    </source>
</evidence>
<feature type="domain" description="Riboflavin kinase" evidence="14">
    <location>
        <begin position="338"/>
        <end position="431"/>
    </location>
</feature>
<keyword evidence="7" id="KW-0288">FMN</keyword>
<evidence type="ECO:0000256" key="1">
    <source>
        <dbReference type="ARBA" id="ARBA00003572"/>
    </source>
</evidence>
<dbReference type="Gene3D" id="2.40.30.30">
    <property type="entry name" value="Riboflavin kinase-like"/>
    <property type="match status" value="1"/>
</dbReference>
<evidence type="ECO:0000256" key="10">
    <source>
        <dbReference type="ARBA" id="ARBA00022777"/>
    </source>
</evidence>
<reference evidence="16" key="1">
    <citation type="journal article" date="2023" name="Mol. Phylogenet. Evol.">
        <title>Genome-scale phylogeny and comparative genomics of the fungal order Sordariales.</title>
        <authorList>
            <person name="Hensen N."/>
            <person name="Bonometti L."/>
            <person name="Westerberg I."/>
            <person name="Brannstrom I.O."/>
            <person name="Guillou S."/>
            <person name="Cros-Aarteil S."/>
            <person name="Calhoun S."/>
            <person name="Haridas S."/>
            <person name="Kuo A."/>
            <person name="Mondo S."/>
            <person name="Pangilinan J."/>
            <person name="Riley R."/>
            <person name="LaButti K."/>
            <person name="Andreopoulos B."/>
            <person name="Lipzen A."/>
            <person name="Chen C."/>
            <person name="Yan M."/>
            <person name="Daum C."/>
            <person name="Ng V."/>
            <person name="Clum A."/>
            <person name="Steindorff A."/>
            <person name="Ohm R.A."/>
            <person name="Martin F."/>
            <person name="Silar P."/>
            <person name="Natvig D.O."/>
            <person name="Lalanne C."/>
            <person name="Gautier V."/>
            <person name="Ament-Velasquez S.L."/>
            <person name="Kruys A."/>
            <person name="Hutchinson M.I."/>
            <person name="Powell A.J."/>
            <person name="Barry K."/>
            <person name="Miller A.N."/>
            <person name="Grigoriev I.V."/>
            <person name="Debuchy R."/>
            <person name="Gladieux P."/>
            <person name="Hiltunen Thoren M."/>
            <person name="Johannesson H."/>
        </authorList>
    </citation>
    <scope>NUCLEOTIDE SEQUENCE [LARGE SCALE GENOMIC DNA]</scope>
    <source>
        <strain evidence="16">CBS 284.82</strain>
    </source>
</reference>